<protein>
    <submittedName>
        <fullName evidence="1">Uncharacterized protein</fullName>
    </submittedName>
</protein>
<accession>A0A060ZVA6</accession>
<dbReference type="GeneID" id="32467667"/>
<evidence type="ECO:0000313" key="1">
    <source>
        <dbReference type="EMBL" id="CDR10070.1"/>
    </source>
</evidence>
<dbReference type="AlphaFoldDB" id="A0A060ZVA6"/>
<dbReference type="HOGENOM" id="CLU_188487_0_0_11"/>
<evidence type="ECO:0000313" key="3">
    <source>
        <dbReference type="Proteomes" id="UP000756710"/>
    </source>
</evidence>
<dbReference type="EMBL" id="LK022848">
    <property type="protein sequence ID" value="CDR10070.1"/>
    <property type="molecule type" value="Genomic_DNA"/>
</dbReference>
<dbReference type="Proteomes" id="UP000756710">
    <property type="component" value="Unassembled WGS sequence"/>
</dbReference>
<gene>
    <name evidence="2" type="ORF">J2Z30_006010</name>
    <name evidence="1" type="ORF">SIRAN6655</name>
</gene>
<reference evidence="1" key="1">
    <citation type="submission" date="2014-05" db="EMBL/GenBank/DDBJ databases">
        <authorList>
            <person name="Horn Fabian"/>
        </authorList>
    </citation>
    <scope>NUCLEOTIDE SEQUENCE</scope>
</reference>
<dbReference type="RefSeq" id="WP_044575753.1">
    <property type="nucleotide sequence ID" value="NZ_BAABDR010000007.1"/>
</dbReference>
<proteinExistence type="predicted"/>
<organism evidence="1">
    <name type="scientific">Streptomyces iranensis</name>
    <dbReference type="NCBI Taxonomy" id="576784"/>
    <lineage>
        <taxon>Bacteria</taxon>
        <taxon>Bacillati</taxon>
        <taxon>Actinomycetota</taxon>
        <taxon>Actinomycetes</taxon>
        <taxon>Kitasatosporales</taxon>
        <taxon>Streptomycetaceae</taxon>
        <taxon>Streptomyces</taxon>
        <taxon>Streptomyces violaceusniger group</taxon>
    </lineage>
</organism>
<name>A0A060ZVA6_9ACTN</name>
<reference evidence="2 3" key="2">
    <citation type="submission" date="2021-03" db="EMBL/GenBank/DDBJ databases">
        <title>Genomic Encyclopedia of Type Strains, Phase IV (KMG-IV): sequencing the most valuable type-strain genomes for metagenomic binning, comparative biology and taxonomic classification.</title>
        <authorList>
            <person name="Goeker M."/>
        </authorList>
    </citation>
    <scope>NUCLEOTIDE SEQUENCE [LARGE SCALE GENOMIC DNA]</scope>
    <source>
        <strain evidence="2 3">DSM 41954</strain>
    </source>
</reference>
<dbReference type="EMBL" id="JAGGLR010000017">
    <property type="protein sequence ID" value="MBP2064984.1"/>
    <property type="molecule type" value="Genomic_DNA"/>
</dbReference>
<sequence>MSDAWRWEYDPDAEHVVGGLPPHVVAEVERLARELAVLGRDATEVGAGHQLRNLTFLDVGLLYFLPVPSQQLIAVVRVTWAG</sequence>
<evidence type="ECO:0000313" key="2">
    <source>
        <dbReference type="EMBL" id="MBP2064984.1"/>
    </source>
</evidence>
<keyword evidence="3" id="KW-1185">Reference proteome</keyword>